<evidence type="ECO:0000313" key="4">
    <source>
        <dbReference type="EMBL" id="MBR7742772.1"/>
    </source>
</evidence>
<evidence type="ECO:0000259" key="3">
    <source>
        <dbReference type="SMART" id="SM00382"/>
    </source>
</evidence>
<dbReference type="PANTHER" id="PTHR32039:SF7">
    <property type="entry name" value="COMPETENCE PROTEIN COMM"/>
    <property type="match status" value="1"/>
</dbReference>
<dbReference type="EMBL" id="JAGSNF010000006">
    <property type="protein sequence ID" value="MBR7742772.1"/>
    <property type="molecule type" value="Genomic_DNA"/>
</dbReference>
<dbReference type="InterPro" id="IPR025158">
    <property type="entry name" value="Mg_chelat-rel_C"/>
</dbReference>
<dbReference type="RefSeq" id="WP_211601945.1">
    <property type="nucleotide sequence ID" value="NZ_JAGSNF010000006.1"/>
</dbReference>
<evidence type="ECO:0000256" key="1">
    <source>
        <dbReference type="ARBA" id="ARBA00006354"/>
    </source>
</evidence>
<feature type="domain" description="AAA+ ATPase" evidence="3">
    <location>
        <begin position="217"/>
        <end position="401"/>
    </location>
</feature>
<dbReference type="InterPro" id="IPR004482">
    <property type="entry name" value="Mg_chelat-rel"/>
</dbReference>
<dbReference type="PANTHER" id="PTHR32039">
    <property type="entry name" value="MAGNESIUM-CHELATASE SUBUNIT CHLI"/>
    <property type="match status" value="1"/>
</dbReference>
<reference evidence="4" key="1">
    <citation type="submission" date="2021-04" db="EMBL/GenBank/DDBJ databases">
        <title>Phycicoccus avicenniae sp. nov., a novel endophytic actinomycetes isolated from branch of Avicennia mariana.</title>
        <authorList>
            <person name="Tuo L."/>
        </authorList>
    </citation>
    <scope>NUCLEOTIDE SEQUENCE</scope>
    <source>
        <strain evidence="4">BSK3Z-2</strain>
    </source>
</reference>
<dbReference type="Gene3D" id="3.30.230.10">
    <property type="match status" value="1"/>
</dbReference>
<dbReference type="InterPro" id="IPR000523">
    <property type="entry name" value="Mg_chelatse_chII-like_cat_dom"/>
</dbReference>
<dbReference type="SMART" id="SM00382">
    <property type="entry name" value="AAA"/>
    <property type="match status" value="1"/>
</dbReference>
<comment type="similarity">
    <text evidence="1">Belongs to the Mg-chelatase subunits D/I family. ComM subfamily.</text>
</comment>
<dbReference type="SUPFAM" id="SSF54211">
    <property type="entry name" value="Ribosomal protein S5 domain 2-like"/>
    <property type="match status" value="1"/>
</dbReference>
<protein>
    <submittedName>
        <fullName evidence="4">YifB family Mg chelatase-like AAA ATPase</fullName>
    </submittedName>
</protein>
<proteinExistence type="inferred from homology"/>
<feature type="region of interest" description="Disordered" evidence="2">
    <location>
        <begin position="491"/>
        <end position="514"/>
    </location>
</feature>
<dbReference type="InterPro" id="IPR014721">
    <property type="entry name" value="Ribsml_uS5_D2-typ_fold_subgr"/>
</dbReference>
<dbReference type="Pfam" id="PF13335">
    <property type="entry name" value="Mg_chelatase_C"/>
    <property type="match status" value="1"/>
</dbReference>
<dbReference type="InterPro" id="IPR003593">
    <property type="entry name" value="AAA+_ATPase"/>
</dbReference>
<dbReference type="InterPro" id="IPR027417">
    <property type="entry name" value="P-loop_NTPase"/>
</dbReference>
<dbReference type="Pfam" id="PF01078">
    <property type="entry name" value="Mg_chelatase"/>
    <property type="match status" value="1"/>
</dbReference>
<dbReference type="Gene3D" id="3.40.50.300">
    <property type="entry name" value="P-loop containing nucleotide triphosphate hydrolases"/>
    <property type="match status" value="1"/>
</dbReference>
<dbReference type="AlphaFoldDB" id="A0A941D955"/>
<keyword evidence="5" id="KW-1185">Reference proteome</keyword>
<gene>
    <name evidence="4" type="ORF">KC207_05640</name>
</gene>
<name>A0A941D955_9MICO</name>
<accession>A0A941D955</accession>
<dbReference type="GO" id="GO:0005524">
    <property type="term" value="F:ATP binding"/>
    <property type="evidence" value="ECO:0007669"/>
    <property type="project" value="InterPro"/>
</dbReference>
<comment type="caution">
    <text evidence="4">The sequence shown here is derived from an EMBL/GenBank/DDBJ whole genome shotgun (WGS) entry which is preliminary data.</text>
</comment>
<dbReference type="InterPro" id="IPR045006">
    <property type="entry name" value="CHLI-like"/>
</dbReference>
<dbReference type="CDD" id="cd00009">
    <property type="entry name" value="AAA"/>
    <property type="match status" value="1"/>
</dbReference>
<dbReference type="NCBIfam" id="TIGR00368">
    <property type="entry name" value="YifB family Mg chelatase-like AAA ATPase"/>
    <property type="match status" value="1"/>
</dbReference>
<dbReference type="SUPFAM" id="SSF52540">
    <property type="entry name" value="P-loop containing nucleoside triphosphate hydrolases"/>
    <property type="match status" value="1"/>
</dbReference>
<evidence type="ECO:0000256" key="2">
    <source>
        <dbReference type="SAM" id="MobiDB-lite"/>
    </source>
</evidence>
<dbReference type="Pfam" id="PF13541">
    <property type="entry name" value="ChlI"/>
    <property type="match status" value="1"/>
</dbReference>
<dbReference type="InterPro" id="IPR020568">
    <property type="entry name" value="Ribosomal_Su5_D2-typ_SF"/>
</dbReference>
<organism evidence="4 5">
    <name type="scientific">Phycicoccus avicenniae</name>
    <dbReference type="NCBI Taxonomy" id="2828860"/>
    <lineage>
        <taxon>Bacteria</taxon>
        <taxon>Bacillati</taxon>
        <taxon>Actinomycetota</taxon>
        <taxon>Actinomycetes</taxon>
        <taxon>Micrococcales</taxon>
        <taxon>Intrasporangiaceae</taxon>
        <taxon>Phycicoccus</taxon>
    </lineage>
</organism>
<evidence type="ECO:0000313" key="5">
    <source>
        <dbReference type="Proteomes" id="UP000677016"/>
    </source>
</evidence>
<dbReference type="Proteomes" id="UP000677016">
    <property type="component" value="Unassembled WGS sequence"/>
</dbReference>
<sequence length="514" mass="53760">MTLGLARTRAVALTGLDGTLVDVEAHIAQGLPAFTVGGLPDSACAQAPDRIRAAAASIRMPVPAHRVTVNLSPASIPKRGSGFDLAIAVAVLAAAGGLDRSVCEDVLHLGELALDGRLRGVRGVLPAVLAASRQGVRHVVVPHENVAEARLVDAVTVHGASSLAEVADWYRSGLAPDALPVGPAADVMPPDTGRGVDLADVVGQPEARRALELAACGGHHLLMSGPPGVGKTMLAERLVTLLPRLSREESLEVYAVRSLVGAVRDVVGLDPTPPFVAPHHSSSTAALAGGGSGVATPGAVSRAHRGVLFLDEAAEFRPTVLQTLRQPLESGEVVISRARQAVRYPARFLLVLATNPCPCGQNYGAATACTCTVREMRTYAARLSGPLLDRVDLQVHVPPVRPAAFADESAEPSSAVAQRVLQARAVQAERWGDGGWEVNGLVPGHVLRRPPYRLPRRSTAVIDRALDLGRLTLRGYDRVLRVAWSTADLAGRTSPDRDDVATGLGLRRGEADAA</sequence>